<evidence type="ECO:0000256" key="1">
    <source>
        <dbReference type="SAM" id="Phobius"/>
    </source>
</evidence>
<keyword evidence="1" id="KW-0472">Membrane</keyword>
<dbReference type="Proteomes" id="UP000199110">
    <property type="component" value="Unassembled WGS sequence"/>
</dbReference>
<reference evidence="2 3" key="1">
    <citation type="submission" date="2016-10" db="EMBL/GenBank/DDBJ databases">
        <authorList>
            <person name="de Groot N.N."/>
        </authorList>
    </citation>
    <scope>NUCLEOTIDE SEQUENCE [LARGE SCALE GENOMIC DNA]</scope>
    <source>
        <strain evidence="2 3">DSM 19073</strain>
    </source>
</reference>
<keyword evidence="3" id="KW-1185">Reference proteome</keyword>
<dbReference type="AlphaFoldDB" id="A0A1I3GT98"/>
<organism evidence="2 3">
    <name type="scientific">Jannaschia pohangensis</name>
    <dbReference type="NCBI Taxonomy" id="390807"/>
    <lineage>
        <taxon>Bacteria</taxon>
        <taxon>Pseudomonadati</taxon>
        <taxon>Pseudomonadota</taxon>
        <taxon>Alphaproteobacteria</taxon>
        <taxon>Rhodobacterales</taxon>
        <taxon>Roseobacteraceae</taxon>
        <taxon>Jannaschia</taxon>
    </lineage>
</organism>
<sequence length="404" mass="42806">MYYVADSNRLLSEGVLTPDQVNTLREQARETMMKLGVNTLLTGGIIAATLGLIFWLAAPLPVAICGILALVAGFAALAMGGETLRFFGNAAALIGAGLLLGGAGFELVDRHETIAGPAMLALGGAVATIFGLAYRRPRFTSRFACGSIFLMGVALHLWGLGYLSEHNDWTGLPVALVSLYAALLIAGAGVWTDVRLVTALAIVPFAQALSTGTAYWHAAYAFYSPESTLTILQMTTVVLAGTYAASHLAPRFARHGAILAVMAMVVANLAALVGSLWGDLVGQTVWGPGTSYYRSGMSSADYQIAFETFQETALHISREVYSVLWAIALAVAIFWSAHTARRGLFNTAVTFAGLHAYTQMFESFGDEPLAYVIGGLAAIPLAWGLWQVDRRYLAPRASGQASSA</sequence>
<dbReference type="EMBL" id="FORA01000001">
    <property type="protein sequence ID" value="SFI26619.1"/>
    <property type="molecule type" value="Genomic_DNA"/>
</dbReference>
<feature type="transmembrane region" description="Helical" evidence="1">
    <location>
        <begin position="114"/>
        <end position="134"/>
    </location>
</feature>
<feature type="transmembrane region" description="Helical" evidence="1">
    <location>
        <begin position="320"/>
        <end position="337"/>
    </location>
</feature>
<feature type="transmembrane region" description="Helical" evidence="1">
    <location>
        <begin position="228"/>
        <end position="245"/>
    </location>
</feature>
<feature type="transmembrane region" description="Helical" evidence="1">
    <location>
        <begin position="344"/>
        <end position="362"/>
    </location>
</feature>
<feature type="transmembrane region" description="Helical" evidence="1">
    <location>
        <begin position="196"/>
        <end position="216"/>
    </location>
</feature>
<feature type="transmembrane region" description="Helical" evidence="1">
    <location>
        <begin position="143"/>
        <end position="163"/>
    </location>
</feature>
<dbReference type="STRING" id="390807.SAMN04488095_0320"/>
<name>A0A1I3GT98_9RHOB</name>
<evidence type="ECO:0000313" key="3">
    <source>
        <dbReference type="Proteomes" id="UP000199110"/>
    </source>
</evidence>
<proteinExistence type="predicted"/>
<evidence type="ECO:0008006" key="4">
    <source>
        <dbReference type="Google" id="ProtNLM"/>
    </source>
</evidence>
<dbReference type="RefSeq" id="WP_092776439.1">
    <property type="nucleotide sequence ID" value="NZ_FORA01000001.1"/>
</dbReference>
<protein>
    <recommendedName>
        <fullName evidence="4">DUF2157 domain-containing protein</fullName>
    </recommendedName>
</protein>
<feature type="transmembrane region" description="Helical" evidence="1">
    <location>
        <begin position="35"/>
        <end position="54"/>
    </location>
</feature>
<keyword evidence="1" id="KW-0812">Transmembrane</keyword>
<feature type="transmembrane region" description="Helical" evidence="1">
    <location>
        <begin position="368"/>
        <end position="386"/>
    </location>
</feature>
<feature type="transmembrane region" description="Helical" evidence="1">
    <location>
        <begin position="257"/>
        <end position="277"/>
    </location>
</feature>
<keyword evidence="1" id="KW-1133">Transmembrane helix</keyword>
<accession>A0A1I3GT98</accession>
<dbReference type="OrthoDB" id="7264924at2"/>
<feature type="transmembrane region" description="Helical" evidence="1">
    <location>
        <begin position="169"/>
        <end position="191"/>
    </location>
</feature>
<evidence type="ECO:0000313" key="2">
    <source>
        <dbReference type="EMBL" id="SFI26619.1"/>
    </source>
</evidence>
<gene>
    <name evidence="2" type="ORF">SAMN04488095_0320</name>
</gene>
<feature type="transmembrane region" description="Helical" evidence="1">
    <location>
        <begin position="86"/>
        <end position="108"/>
    </location>
</feature>
<feature type="transmembrane region" description="Helical" evidence="1">
    <location>
        <begin position="60"/>
        <end position="79"/>
    </location>
</feature>